<dbReference type="Gene3D" id="2.40.50.40">
    <property type="match status" value="1"/>
</dbReference>
<feature type="non-terminal residue" evidence="2">
    <location>
        <position position="1"/>
    </location>
</feature>
<evidence type="ECO:0000313" key="2">
    <source>
        <dbReference type="EMBL" id="KAG2189674.1"/>
    </source>
</evidence>
<reference evidence="2" key="1">
    <citation type="submission" date="2020-12" db="EMBL/GenBank/DDBJ databases">
        <title>Metabolic potential, ecology and presence of endohyphal bacteria is reflected in genomic diversity of Mucoromycotina.</title>
        <authorList>
            <person name="Muszewska A."/>
            <person name="Okrasinska A."/>
            <person name="Steczkiewicz K."/>
            <person name="Drgas O."/>
            <person name="Orlowska M."/>
            <person name="Perlinska-Lenart U."/>
            <person name="Aleksandrzak-Piekarczyk T."/>
            <person name="Szatraj K."/>
            <person name="Zielenkiewicz U."/>
            <person name="Pilsyk S."/>
            <person name="Malc E."/>
            <person name="Mieczkowski P."/>
            <person name="Kruszewska J.S."/>
            <person name="Biernat P."/>
            <person name="Pawlowska J."/>
        </authorList>
    </citation>
    <scope>NUCLEOTIDE SEQUENCE</scope>
    <source>
        <strain evidence="2">CBS 226.32</strain>
    </source>
</reference>
<dbReference type="InterPro" id="IPR016197">
    <property type="entry name" value="Chromo-like_dom_sf"/>
</dbReference>
<proteinExistence type="predicted"/>
<sequence>MLINEYSDVENNNSSNEYKAYKSYEIEEIVSHKLENNAYQFFAKWKDYPENDNSWIKINSFNEK</sequence>
<gene>
    <name evidence="2" type="ORF">INT46_007159</name>
</gene>
<dbReference type="AlphaFoldDB" id="A0A8H7QB40"/>
<keyword evidence="3" id="KW-1185">Reference proteome</keyword>
<dbReference type="PROSITE" id="PS50013">
    <property type="entry name" value="CHROMO_2"/>
    <property type="match status" value="1"/>
</dbReference>
<dbReference type="SUPFAM" id="SSF54160">
    <property type="entry name" value="Chromo domain-like"/>
    <property type="match status" value="1"/>
</dbReference>
<dbReference type="InterPro" id="IPR000953">
    <property type="entry name" value="Chromo/chromo_shadow_dom"/>
</dbReference>
<organism evidence="2 3">
    <name type="scientific">Mucor plumbeus</name>
    <dbReference type="NCBI Taxonomy" id="97098"/>
    <lineage>
        <taxon>Eukaryota</taxon>
        <taxon>Fungi</taxon>
        <taxon>Fungi incertae sedis</taxon>
        <taxon>Mucoromycota</taxon>
        <taxon>Mucoromycotina</taxon>
        <taxon>Mucoromycetes</taxon>
        <taxon>Mucorales</taxon>
        <taxon>Mucorineae</taxon>
        <taxon>Mucoraceae</taxon>
        <taxon>Mucor</taxon>
    </lineage>
</organism>
<comment type="caution">
    <text evidence="2">The sequence shown here is derived from an EMBL/GenBank/DDBJ whole genome shotgun (WGS) entry which is preliminary data.</text>
</comment>
<dbReference type="Pfam" id="PF00385">
    <property type="entry name" value="Chromo"/>
    <property type="match status" value="1"/>
</dbReference>
<evidence type="ECO:0000259" key="1">
    <source>
        <dbReference type="PROSITE" id="PS50013"/>
    </source>
</evidence>
<dbReference type="EMBL" id="JAEPRC010001274">
    <property type="protein sequence ID" value="KAG2189674.1"/>
    <property type="molecule type" value="Genomic_DNA"/>
</dbReference>
<name>A0A8H7QB40_9FUNG</name>
<evidence type="ECO:0000313" key="3">
    <source>
        <dbReference type="Proteomes" id="UP000650833"/>
    </source>
</evidence>
<dbReference type="Proteomes" id="UP000650833">
    <property type="component" value="Unassembled WGS sequence"/>
</dbReference>
<accession>A0A8H7QB40</accession>
<protein>
    <recommendedName>
        <fullName evidence="1">Chromo domain-containing protein</fullName>
    </recommendedName>
</protein>
<feature type="domain" description="Chromo" evidence="1">
    <location>
        <begin position="24"/>
        <end position="64"/>
    </location>
</feature>
<dbReference type="OrthoDB" id="10267344at2759"/>
<dbReference type="InterPro" id="IPR023780">
    <property type="entry name" value="Chromo_domain"/>
</dbReference>